<dbReference type="SMART" id="SM00028">
    <property type="entry name" value="TPR"/>
    <property type="match status" value="6"/>
</dbReference>
<accession>A0A516H613</accession>
<dbReference type="PROSITE" id="PS50293">
    <property type="entry name" value="TPR_REGION"/>
    <property type="match status" value="1"/>
</dbReference>
<dbReference type="Pfam" id="PF13432">
    <property type="entry name" value="TPR_16"/>
    <property type="match status" value="2"/>
</dbReference>
<dbReference type="SUPFAM" id="SSF53335">
    <property type="entry name" value="S-adenosyl-L-methionine-dependent methyltransferases"/>
    <property type="match status" value="1"/>
</dbReference>
<organism evidence="2 3">
    <name type="scientific">Ferrovibrio terrae</name>
    <dbReference type="NCBI Taxonomy" id="2594003"/>
    <lineage>
        <taxon>Bacteria</taxon>
        <taxon>Pseudomonadati</taxon>
        <taxon>Pseudomonadota</taxon>
        <taxon>Alphaproteobacteria</taxon>
        <taxon>Rhodospirillales</taxon>
        <taxon>Rhodospirillaceae</taxon>
        <taxon>Ferrovibrio</taxon>
    </lineage>
</organism>
<keyword evidence="3" id="KW-1185">Reference proteome</keyword>
<dbReference type="OrthoDB" id="465636at2"/>
<name>A0A516H613_9PROT</name>
<dbReference type="InterPro" id="IPR019734">
    <property type="entry name" value="TPR_rpt"/>
</dbReference>
<dbReference type="EMBL" id="CP041636">
    <property type="protein sequence ID" value="QDO99155.1"/>
    <property type="molecule type" value="Genomic_DNA"/>
</dbReference>
<evidence type="ECO:0000313" key="2">
    <source>
        <dbReference type="EMBL" id="QDO99155.1"/>
    </source>
</evidence>
<dbReference type="RefSeq" id="WP_144258151.1">
    <property type="nucleotide sequence ID" value="NZ_CP041636.1"/>
</dbReference>
<dbReference type="KEGG" id="fer:FNB15_18585"/>
<feature type="repeat" description="TPR" evidence="1">
    <location>
        <begin position="118"/>
        <end position="151"/>
    </location>
</feature>
<keyword evidence="1" id="KW-0802">TPR repeat</keyword>
<sequence length="516" mass="55711">MTNPVSDMLMQQAGAGADPVATAVALANQGQLDTAQQMLQDVLKRAPNHPEAWFRLGQIHNSRGDVKQAIAAFKRTVGILPQAPEGHVHLGNAYLRHGRLSQALQAYRDGLKVHPSYALLHFNLGVALKQSGDTDAAIASYSTSLGLEPNYAQCHFSLGNALRESGRLQEAEASYRRAIELQPDFTGAHVNLSGLLATQENHLGALEAGFAALRLAPSQPDALRNVSTSLYKLGRFEEGVKLAMHALAVLSGETMFQYHMGEMLYGMVRSGDEAQAREHAERWKTAFPNDAVAQHMASAVLGGQVPERAGDSYVRETFDRFADDFEKVLGGLGYRVPEILCAAIAEQMPGRTGLSVLDAGCGTGLCAPFLRPAAKSLVGVDLSGGMLEKARARKIYDALHEAELGSFLARTPDRYDVSVAADVFCYFGALTPSFSALAAKMTQNGVFGFTVEAMPEGVTAAEGYRLGATGRYQHDEAYVKHALEQAGFSLLRFDQTHGREEMGQPVPCFMVLARRS</sequence>
<dbReference type="SUPFAM" id="SSF48452">
    <property type="entry name" value="TPR-like"/>
    <property type="match status" value="2"/>
</dbReference>
<feature type="repeat" description="TPR" evidence="1">
    <location>
        <begin position="152"/>
        <end position="185"/>
    </location>
</feature>
<evidence type="ECO:0000313" key="3">
    <source>
        <dbReference type="Proteomes" id="UP000317496"/>
    </source>
</evidence>
<dbReference type="PANTHER" id="PTHR44998:SF1">
    <property type="entry name" value="UDP-N-ACETYLGLUCOSAMINE--PEPTIDE N-ACETYLGLUCOSAMINYLTRANSFERASE 110 KDA SUBUNIT"/>
    <property type="match status" value="1"/>
</dbReference>
<dbReference type="Pfam" id="PF00515">
    <property type="entry name" value="TPR_1"/>
    <property type="match status" value="1"/>
</dbReference>
<dbReference type="InterPro" id="IPR029063">
    <property type="entry name" value="SAM-dependent_MTases_sf"/>
</dbReference>
<evidence type="ECO:0000256" key="1">
    <source>
        <dbReference type="PROSITE-ProRule" id="PRU00339"/>
    </source>
</evidence>
<dbReference type="PROSITE" id="PS50005">
    <property type="entry name" value="TPR"/>
    <property type="match status" value="4"/>
</dbReference>
<dbReference type="GO" id="GO:0016757">
    <property type="term" value="F:glycosyltransferase activity"/>
    <property type="evidence" value="ECO:0007669"/>
    <property type="project" value="TreeGrafter"/>
</dbReference>
<gene>
    <name evidence="2" type="ORF">FNB15_18585</name>
</gene>
<dbReference type="AlphaFoldDB" id="A0A516H613"/>
<protein>
    <submittedName>
        <fullName evidence="2">Tetratricopeptide repeat protein</fullName>
    </submittedName>
</protein>
<dbReference type="CDD" id="cd02440">
    <property type="entry name" value="AdoMet_MTases"/>
    <property type="match status" value="1"/>
</dbReference>
<dbReference type="GO" id="GO:0006493">
    <property type="term" value="P:protein O-linked glycosylation"/>
    <property type="evidence" value="ECO:0007669"/>
    <property type="project" value="TreeGrafter"/>
</dbReference>
<feature type="repeat" description="TPR" evidence="1">
    <location>
        <begin position="84"/>
        <end position="117"/>
    </location>
</feature>
<reference evidence="2 3" key="1">
    <citation type="submission" date="2019-07" db="EMBL/GenBank/DDBJ databases">
        <title>Genome sequencing for Ferrovibrio sp. K5.</title>
        <authorList>
            <person name="Park S.-J."/>
        </authorList>
    </citation>
    <scope>NUCLEOTIDE SEQUENCE [LARGE SCALE GENOMIC DNA]</scope>
    <source>
        <strain evidence="2 3">K5</strain>
    </source>
</reference>
<proteinExistence type="predicted"/>
<dbReference type="InterPro" id="IPR011990">
    <property type="entry name" value="TPR-like_helical_dom_sf"/>
</dbReference>
<dbReference type="PANTHER" id="PTHR44998">
    <property type="match status" value="1"/>
</dbReference>
<feature type="repeat" description="TPR" evidence="1">
    <location>
        <begin position="50"/>
        <end position="83"/>
    </location>
</feature>
<dbReference type="Proteomes" id="UP000317496">
    <property type="component" value="Chromosome"/>
</dbReference>
<dbReference type="Pfam" id="PF13489">
    <property type="entry name" value="Methyltransf_23"/>
    <property type="match status" value="1"/>
</dbReference>
<dbReference type="Gene3D" id="3.40.50.150">
    <property type="entry name" value="Vaccinia Virus protein VP39"/>
    <property type="match status" value="1"/>
</dbReference>
<dbReference type="Gene3D" id="1.25.40.10">
    <property type="entry name" value="Tetratricopeptide repeat domain"/>
    <property type="match status" value="1"/>
</dbReference>